<evidence type="ECO:0000259" key="3">
    <source>
        <dbReference type="Pfam" id="PF09323"/>
    </source>
</evidence>
<dbReference type="InterPro" id="IPR048447">
    <property type="entry name" value="DUF1980_C"/>
</dbReference>
<evidence type="ECO:0000313" key="6">
    <source>
        <dbReference type="Proteomes" id="UP001596990"/>
    </source>
</evidence>
<dbReference type="InterPro" id="IPR015402">
    <property type="entry name" value="DUF1980"/>
</dbReference>
<dbReference type="PANTHER" id="PTHR40047">
    <property type="entry name" value="UPF0703 PROTEIN YCGQ"/>
    <property type="match status" value="1"/>
</dbReference>
<feature type="transmembrane region" description="Helical" evidence="2">
    <location>
        <begin position="73"/>
        <end position="90"/>
    </location>
</feature>
<dbReference type="PANTHER" id="PTHR40047:SF1">
    <property type="entry name" value="UPF0703 PROTEIN YCGQ"/>
    <property type="match status" value="1"/>
</dbReference>
<evidence type="ECO:0000313" key="5">
    <source>
        <dbReference type="EMBL" id="MFD1020764.1"/>
    </source>
</evidence>
<dbReference type="InterPro" id="IPR048493">
    <property type="entry name" value="DUF1980_N"/>
</dbReference>
<keyword evidence="2" id="KW-1133">Transmembrane helix</keyword>
<feature type="compositionally biased region" description="Polar residues" evidence="1">
    <location>
        <begin position="115"/>
        <end position="125"/>
    </location>
</feature>
<keyword evidence="2" id="KW-0812">Transmembrane</keyword>
<feature type="transmembrane region" description="Helical" evidence="2">
    <location>
        <begin position="26"/>
        <end position="46"/>
    </location>
</feature>
<keyword evidence="6" id="KW-1185">Reference proteome</keyword>
<keyword evidence="2" id="KW-0472">Membrane</keyword>
<feature type="region of interest" description="Disordered" evidence="1">
    <location>
        <begin position="115"/>
        <end position="154"/>
    </location>
</feature>
<evidence type="ECO:0000256" key="1">
    <source>
        <dbReference type="SAM" id="MobiDB-lite"/>
    </source>
</evidence>
<dbReference type="NCBIfam" id="TIGR03943">
    <property type="entry name" value="TIGR03943 family putative permease subunit"/>
    <property type="match status" value="1"/>
</dbReference>
<comment type="caution">
    <text evidence="5">The sequence shown here is derived from an EMBL/GenBank/DDBJ whole genome shotgun (WGS) entry which is preliminary data.</text>
</comment>
<dbReference type="Proteomes" id="UP001596990">
    <property type="component" value="Unassembled WGS sequence"/>
</dbReference>
<dbReference type="Pfam" id="PF21537">
    <property type="entry name" value="DUF1980_C"/>
    <property type="match status" value="1"/>
</dbReference>
<dbReference type="InterPro" id="IPR052955">
    <property type="entry name" value="UPF0703_membrane_permease"/>
</dbReference>
<feature type="domain" description="DUF1980" evidence="3">
    <location>
        <begin position="2"/>
        <end position="104"/>
    </location>
</feature>
<dbReference type="Pfam" id="PF09323">
    <property type="entry name" value="DUF1980"/>
    <property type="match status" value="1"/>
</dbReference>
<gene>
    <name evidence="5" type="ORF">ACFQ2J_16375</name>
</gene>
<sequence>MLLGFTLLVIKLLITGDIYKFIAPRMMPYFYFTVTVLILLGSIQFLRSNAEDDAESDCGCVHHTYQGSKGKSFFVYSLFILPIVTGFMFSDHVMGSSAAASKGFKYEVRSSSTKETITNEGSAETTIEPGVTTRSESTAPPELDDSDKTDEITPDTYTEDDFVEIDEEDIVILTPQVRYPELYEQLLQSERIVMNEDNYIGVISILEESPDLFAGKEIEMNGFVFREDGFPDGQIVVGRFGISCCAADGAIYGILTEGGGATNLKNDQWVRVSGKLEQVEFNGWTLPLIIMDTAEKIEQPKEPYVYEEFEFGG</sequence>
<evidence type="ECO:0000259" key="4">
    <source>
        <dbReference type="Pfam" id="PF21537"/>
    </source>
</evidence>
<evidence type="ECO:0000256" key="2">
    <source>
        <dbReference type="SAM" id="Phobius"/>
    </source>
</evidence>
<proteinExistence type="predicted"/>
<organism evidence="5 6">
    <name type="scientific">Thalassobacillus hwangdonensis</name>
    <dbReference type="NCBI Taxonomy" id="546108"/>
    <lineage>
        <taxon>Bacteria</taxon>
        <taxon>Bacillati</taxon>
        <taxon>Bacillota</taxon>
        <taxon>Bacilli</taxon>
        <taxon>Bacillales</taxon>
        <taxon>Bacillaceae</taxon>
        <taxon>Thalassobacillus</taxon>
    </lineage>
</organism>
<dbReference type="RefSeq" id="WP_386064006.1">
    <property type="nucleotide sequence ID" value="NZ_JBHTKL010000006.1"/>
</dbReference>
<feature type="domain" description="DUF1980" evidence="4">
    <location>
        <begin position="179"/>
        <end position="307"/>
    </location>
</feature>
<name>A0ABW3L5J1_9BACI</name>
<protein>
    <submittedName>
        <fullName evidence="5">TIGR03943 family putative permease subunit</fullName>
    </submittedName>
</protein>
<dbReference type="EMBL" id="JBHTKL010000006">
    <property type="protein sequence ID" value="MFD1020764.1"/>
    <property type="molecule type" value="Genomic_DNA"/>
</dbReference>
<accession>A0ABW3L5J1</accession>
<reference evidence="6" key="1">
    <citation type="journal article" date="2019" name="Int. J. Syst. Evol. Microbiol.">
        <title>The Global Catalogue of Microorganisms (GCM) 10K type strain sequencing project: providing services to taxonomists for standard genome sequencing and annotation.</title>
        <authorList>
            <consortium name="The Broad Institute Genomics Platform"/>
            <consortium name="The Broad Institute Genome Sequencing Center for Infectious Disease"/>
            <person name="Wu L."/>
            <person name="Ma J."/>
        </authorList>
    </citation>
    <scope>NUCLEOTIDE SEQUENCE [LARGE SCALE GENOMIC DNA]</scope>
    <source>
        <strain evidence="6">CCUG 56607</strain>
    </source>
</reference>